<dbReference type="InterPro" id="IPR032675">
    <property type="entry name" value="LRR_dom_sf"/>
</dbReference>
<dbReference type="InterPro" id="IPR053040">
    <property type="entry name" value="LRR-containing_protein_71"/>
</dbReference>
<dbReference type="AlphaFoldDB" id="A0A026WMA0"/>
<keyword evidence="2" id="KW-1185">Reference proteome</keyword>
<gene>
    <name evidence="1" type="ORF">X777_02857</name>
</gene>
<dbReference type="Proteomes" id="UP000053097">
    <property type="component" value="Unassembled WGS sequence"/>
</dbReference>
<feature type="non-terminal residue" evidence="1">
    <location>
        <position position="1"/>
    </location>
</feature>
<name>A0A026WMA0_OOCBI</name>
<dbReference type="PANTHER" id="PTHR46984:SF1">
    <property type="entry name" value="LEUCINE-RICH REPEAT-CONTAINING PROTEIN 71"/>
    <property type="match status" value="1"/>
</dbReference>
<dbReference type="PANTHER" id="PTHR46984">
    <property type="entry name" value="LEUCINE-RICH REPEAT-CONTAINING PROTEIN 71"/>
    <property type="match status" value="1"/>
</dbReference>
<sequence>KMPQENFITEFLKHCKEYNVEPLPRFIIKNGIEQFAKSFEFEPRRLPNCRVSADGVLQVAQILTKVGCLTDLNLDNNPNMQENYYLLCEPIKNLHYLSLKMCKLSDNGVQKIANELMYHDPPDDPKLIALNVANNDITDIGAGHIAAMLRTNRLHNSNRDGSSRIKVEINSPSDNSIQVFFSAFLFIFISLKFTNNYTDISVKYIQIQKDEDWTTFQELLRRRQSDHVSHDEDLKDLVPVESTVLRSKVSVRSSIFFT</sequence>
<protein>
    <recommendedName>
        <fullName evidence="3">Leucine-rich repeat-containing protein</fullName>
    </recommendedName>
</protein>
<dbReference type="STRING" id="2015173.A0A026WMA0"/>
<dbReference type="InterPro" id="IPR001611">
    <property type="entry name" value="Leu-rich_rpt"/>
</dbReference>
<dbReference type="Gene3D" id="3.80.10.10">
    <property type="entry name" value="Ribonuclease Inhibitor"/>
    <property type="match status" value="1"/>
</dbReference>
<dbReference type="SUPFAM" id="SSF52047">
    <property type="entry name" value="RNI-like"/>
    <property type="match status" value="1"/>
</dbReference>
<dbReference type="OMA" id="SCRINAY"/>
<dbReference type="Pfam" id="PF13516">
    <property type="entry name" value="LRR_6"/>
    <property type="match status" value="2"/>
</dbReference>
<dbReference type="OrthoDB" id="7543904at2759"/>
<evidence type="ECO:0000313" key="1">
    <source>
        <dbReference type="EMBL" id="EZA56239.1"/>
    </source>
</evidence>
<organism evidence="1 2">
    <name type="scientific">Ooceraea biroi</name>
    <name type="common">Clonal raider ant</name>
    <name type="synonym">Cerapachys biroi</name>
    <dbReference type="NCBI Taxonomy" id="2015173"/>
    <lineage>
        <taxon>Eukaryota</taxon>
        <taxon>Metazoa</taxon>
        <taxon>Ecdysozoa</taxon>
        <taxon>Arthropoda</taxon>
        <taxon>Hexapoda</taxon>
        <taxon>Insecta</taxon>
        <taxon>Pterygota</taxon>
        <taxon>Neoptera</taxon>
        <taxon>Endopterygota</taxon>
        <taxon>Hymenoptera</taxon>
        <taxon>Apocrita</taxon>
        <taxon>Aculeata</taxon>
        <taxon>Formicoidea</taxon>
        <taxon>Formicidae</taxon>
        <taxon>Dorylinae</taxon>
        <taxon>Ooceraea</taxon>
    </lineage>
</organism>
<reference evidence="1 2" key="1">
    <citation type="journal article" date="2014" name="Curr. Biol.">
        <title>The genome of the clonal raider ant Cerapachys biroi.</title>
        <authorList>
            <person name="Oxley P.R."/>
            <person name="Ji L."/>
            <person name="Fetter-Pruneda I."/>
            <person name="McKenzie S.K."/>
            <person name="Li C."/>
            <person name="Hu H."/>
            <person name="Zhang G."/>
            <person name="Kronauer D.J."/>
        </authorList>
    </citation>
    <scope>NUCLEOTIDE SEQUENCE [LARGE SCALE GENOMIC DNA]</scope>
</reference>
<evidence type="ECO:0008006" key="3">
    <source>
        <dbReference type="Google" id="ProtNLM"/>
    </source>
</evidence>
<accession>A0A026WMA0</accession>
<dbReference type="EMBL" id="KK107167">
    <property type="protein sequence ID" value="EZA56239.1"/>
    <property type="molecule type" value="Genomic_DNA"/>
</dbReference>
<proteinExistence type="predicted"/>
<evidence type="ECO:0000313" key="2">
    <source>
        <dbReference type="Proteomes" id="UP000053097"/>
    </source>
</evidence>